<dbReference type="PANTHER" id="PTHR37937">
    <property type="entry name" value="CONJUGATIVE TRANSFER: DNA TRANSPORT"/>
    <property type="match status" value="1"/>
</dbReference>
<reference evidence="8 9" key="1">
    <citation type="submission" date="2015-09" db="EMBL/GenBank/DDBJ databases">
        <authorList>
            <consortium name="Pathogen Informatics"/>
        </authorList>
    </citation>
    <scope>NUCLEOTIDE SEQUENCE [LARGE SCALE GENOMIC DNA]</scope>
    <source>
        <strain evidence="8 9">2789STDY5834928</strain>
    </source>
</reference>
<dbReference type="GO" id="GO:0005886">
    <property type="term" value="C:plasma membrane"/>
    <property type="evidence" value="ECO:0007669"/>
    <property type="project" value="UniProtKB-SubCell"/>
</dbReference>
<protein>
    <submittedName>
        <fullName evidence="8">Conjugal transfer protein traG</fullName>
    </submittedName>
</protein>
<dbReference type="AlphaFoldDB" id="A0A174YZN1"/>
<gene>
    <name evidence="8" type="primary">traG</name>
    <name evidence="8" type="ORF">ERS852540_00041</name>
</gene>
<evidence type="ECO:0000256" key="3">
    <source>
        <dbReference type="ARBA" id="ARBA00022475"/>
    </source>
</evidence>
<organism evidence="8 9">
    <name type="scientific">[Eubacterium] siraeum</name>
    <dbReference type="NCBI Taxonomy" id="39492"/>
    <lineage>
        <taxon>Bacteria</taxon>
        <taxon>Bacillati</taxon>
        <taxon>Bacillota</taxon>
        <taxon>Clostridia</taxon>
        <taxon>Eubacteriales</taxon>
        <taxon>Oscillospiraceae</taxon>
        <taxon>Oscillospiraceae incertae sedis</taxon>
    </lineage>
</organism>
<keyword evidence="3" id="KW-1003">Cell membrane</keyword>
<keyword evidence="4" id="KW-0812">Transmembrane</keyword>
<dbReference type="InterPro" id="IPR027417">
    <property type="entry name" value="P-loop_NTPase"/>
</dbReference>
<sequence>MPNIAALVTVAAVMFAVLGAITLIAHIYNLNNIKSKTVGDGQHGTARWANKAEIRKTYRHIPFTPKKWRRQAKQNQPPTMTAIAPRKLLRKKTEPTEEALPQGIVVGCKGGKHSTTAMIDTGDVHVLMIGAAGVGKTAFWLYPCIEYACASGMSFLSTDTKGDVMRNYGNIAKDYGYKVSVIDLRNPTRSNGNNILYLVNKYTDLYAKHPDQIVYKAKAEKYAKIISKTIILSGMDAASFGQNAYFYDAAEGLLTATILLVAEFCAPEKRHIVSVFKVIQELLAPSKKKGKNQFQQLMELLPNEHKAKWFAGAALNTAEQSMASVMSTALSRLNAFLDTELEQLLCFDTEIDAETFCNEKSAIFVIMPEENPNTFFMISLIIQQLYREILAVADENGGKLKNRCVFFCDEFGTLPKIESAEMMFSASRSRRLQIVPIIQSFSQLQKNYGKEGAEIIVDNTQDTIFGGFAPNSSSAETLSKALGSRTVMSGSVSRSKNDPSQSLQMIERPLLTPDELKSLPKGDFIVMKTGVHPMRIHLKLFFKWGIEFDDEHPYAVPDQGNREVKYADKKEIQDGILEKYPPEWKEETPAPSDADGGGQDSGTAQRTSRKKRRRTATAETAVLLSVPHRRKKKLLPT</sequence>
<evidence type="ECO:0000256" key="2">
    <source>
        <dbReference type="ARBA" id="ARBA00008806"/>
    </source>
</evidence>
<evidence type="ECO:0000313" key="8">
    <source>
        <dbReference type="EMBL" id="CUQ80615.1"/>
    </source>
</evidence>
<evidence type="ECO:0000313" key="9">
    <source>
        <dbReference type="Proteomes" id="UP000095662"/>
    </source>
</evidence>
<dbReference type="PANTHER" id="PTHR37937:SF1">
    <property type="entry name" value="CONJUGATIVE TRANSFER: DNA TRANSPORT"/>
    <property type="match status" value="1"/>
</dbReference>
<evidence type="ECO:0000256" key="6">
    <source>
        <dbReference type="ARBA" id="ARBA00023136"/>
    </source>
</evidence>
<dbReference type="InterPro" id="IPR003688">
    <property type="entry name" value="TraG/VirD4"/>
</dbReference>
<evidence type="ECO:0000256" key="5">
    <source>
        <dbReference type="ARBA" id="ARBA00022989"/>
    </source>
</evidence>
<dbReference type="NCBIfam" id="NF045973">
    <property type="entry name" value="conju_CD1115"/>
    <property type="match status" value="1"/>
</dbReference>
<evidence type="ECO:0000256" key="7">
    <source>
        <dbReference type="SAM" id="MobiDB-lite"/>
    </source>
</evidence>
<feature type="compositionally biased region" description="Basic residues" evidence="7">
    <location>
        <begin position="627"/>
        <end position="637"/>
    </location>
</feature>
<dbReference type="Proteomes" id="UP000095662">
    <property type="component" value="Unassembled WGS sequence"/>
</dbReference>
<comment type="similarity">
    <text evidence="2">Belongs to the VirD4/TraG family.</text>
</comment>
<dbReference type="InterPro" id="IPR051539">
    <property type="entry name" value="T4SS-coupling_protein"/>
</dbReference>
<name>A0A174YZN1_9FIRM</name>
<dbReference type="SUPFAM" id="SSF52540">
    <property type="entry name" value="P-loop containing nucleoside triphosphate hydrolases"/>
    <property type="match status" value="1"/>
</dbReference>
<feature type="region of interest" description="Disordered" evidence="7">
    <location>
        <begin position="577"/>
        <end position="637"/>
    </location>
</feature>
<keyword evidence="5" id="KW-1133">Transmembrane helix</keyword>
<dbReference type="CDD" id="cd01127">
    <property type="entry name" value="TrwB_TraG_TraD_VirD4"/>
    <property type="match status" value="1"/>
</dbReference>
<accession>A0A174YZN1</accession>
<proteinExistence type="inferred from homology"/>
<evidence type="ECO:0000256" key="1">
    <source>
        <dbReference type="ARBA" id="ARBA00004651"/>
    </source>
</evidence>
<dbReference type="EMBL" id="CZBY01000001">
    <property type="protein sequence ID" value="CUQ80615.1"/>
    <property type="molecule type" value="Genomic_DNA"/>
</dbReference>
<dbReference type="Pfam" id="PF02534">
    <property type="entry name" value="T4SS-DNA_transf"/>
    <property type="match status" value="1"/>
</dbReference>
<evidence type="ECO:0000256" key="4">
    <source>
        <dbReference type="ARBA" id="ARBA00022692"/>
    </source>
</evidence>
<comment type="subcellular location">
    <subcellularLocation>
        <location evidence="1">Cell membrane</location>
        <topology evidence="1">Multi-pass membrane protein</topology>
    </subcellularLocation>
</comment>
<dbReference type="OrthoDB" id="9766496at2"/>
<dbReference type="Gene3D" id="3.40.50.300">
    <property type="entry name" value="P-loop containing nucleotide triphosphate hydrolases"/>
    <property type="match status" value="1"/>
</dbReference>
<dbReference type="STRING" id="39492.ERS852540_00041"/>
<keyword evidence="6" id="KW-0472">Membrane</keyword>
<feature type="compositionally biased region" description="Basic and acidic residues" evidence="7">
    <location>
        <begin position="577"/>
        <end position="588"/>
    </location>
</feature>